<dbReference type="EMBL" id="JADEWZ010000031">
    <property type="protein sequence ID" value="MBE9117829.1"/>
    <property type="molecule type" value="Genomic_DNA"/>
</dbReference>
<sequence>MLPLLHCQRYENFVKALGQLKEHLITLSPESAMVREYFYRLQQVYQEQIATLDGEGIEPERVPRWQSVQTEIKRAFRLLQTEIMFLQASRQTATQQQRQETCLEEIERLQGYCHVLLKDE</sequence>
<organism evidence="1 2">
    <name type="scientific">Lusitaniella coriacea LEGE 07157</name>
    <dbReference type="NCBI Taxonomy" id="945747"/>
    <lineage>
        <taxon>Bacteria</taxon>
        <taxon>Bacillati</taxon>
        <taxon>Cyanobacteriota</taxon>
        <taxon>Cyanophyceae</taxon>
        <taxon>Spirulinales</taxon>
        <taxon>Lusitaniellaceae</taxon>
        <taxon>Lusitaniella</taxon>
    </lineage>
</organism>
<dbReference type="RefSeq" id="WP_194030913.1">
    <property type="nucleotide sequence ID" value="NZ_JADEWZ010000031.1"/>
</dbReference>
<dbReference type="AlphaFoldDB" id="A0A8J7J565"/>
<evidence type="ECO:0000313" key="1">
    <source>
        <dbReference type="EMBL" id="MBE9117829.1"/>
    </source>
</evidence>
<proteinExistence type="predicted"/>
<dbReference type="Proteomes" id="UP000654482">
    <property type="component" value="Unassembled WGS sequence"/>
</dbReference>
<comment type="caution">
    <text evidence="1">The sequence shown here is derived from an EMBL/GenBank/DDBJ whole genome shotgun (WGS) entry which is preliminary data.</text>
</comment>
<name>A0A8J7J565_9CYAN</name>
<accession>A0A8J7J565</accession>
<dbReference type="InterPro" id="IPR047810">
    <property type="entry name" value="PatD-like"/>
</dbReference>
<gene>
    <name evidence="1" type="primary">patD</name>
    <name evidence="1" type="ORF">IQ249_18170</name>
</gene>
<protein>
    <submittedName>
        <fullName evidence="1">Heterocyst frequency control protein PatD</fullName>
    </submittedName>
</protein>
<dbReference type="NCBIfam" id="NF037954">
    <property type="entry name" value="het_cyst_PatD"/>
    <property type="match status" value="1"/>
</dbReference>
<reference evidence="1" key="1">
    <citation type="submission" date="2020-10" db="EMBL/GenBank/DDBJ databases">
        <authorList>
            <person name="Castelo-Branco R."/>
            <person name="Eusebio N."/>
            <person name="Adriana R."/>
            <person name="Vieira A."/>
            <person name="Brugerolle De Fraissinette N."/>
            <person name="Rezende De Castro R."/>
            <person name="Schneider M.P."/>
            <person name="Vasconcelos V."/>
            <person name="Leao P.N."/>
        </authorList>
    </citation>
    <scope>NUCLEOTIDE SEQUENCE</scope>
    <source>
        <strain evidence="1">LEGE 07157</strain>
    </source>
</reference>
<evidence type="ECO:0000313" key="2">
    <source>
        <dbReference type="Proteomes" id="UP000654482"/>
    </source>
</evidence>
<keyword evidence="2" id="KW-1185">Reference proteome</keyword>